<organism evidence="4 5">
    <name type="scientific">Streptomyces asiaticus subsp. ignotus</name>
    <dbReference type="NCBI Taxonomy" id="3098222"/>
    <lineage>
        <taxon>Bacteria</taxon>
        <taxon>Bacillati</taxon>
        <taxon>Actinomycetota</taxon>
        <taxon>Actinomycetes</taxon>
        <taxon>Kitasatosporales</taxon>
        <taxon>Streptomycetaceae</taxon>
        <taxon>Streptomyces</taxon>
        <taxon>Streptomyces violaceusniger group</taxon>
    </lineage>
</organism>
<dbReference type="RefSeq" id="WP_330808761.1">
    <property type="nucleotide sequence ID" value="NZ_JAZBJO010000006.1"/>
</dbReference>
<evidence type="ECO:0000256" key="2">
    <source>
        <dbReference type="SAM" id="MobiDB-lite"/>
    </source>
</evidence>
<evidence type="ECO:0000259" key="3">
    <source>
        <dbReference type="Pfam" id="PF13581"/>
    </source>
</evidence>
<dbReference type="PANTHER" id="PTHR35526:SF3">
    <property type="entry name" value="ANTI-SIGMA-F FACTOR RSBW"/>
    <property type="match status" value="1"/>
</dbReference>
<evidence type="ECO:0000256" key="1">
    <source>
        <dbReference type="ARBA" id="ARBA00022527"/>
    </source>
</evidence>
<keyword evidence="4" id="KW-0547">Nucleotide-binding</keyword>
<dbReference type="PANTHER" id="PTHR35526">
    <property type="entry name" value="ANTI-SIGMA-F FACTOR RSBW-RELATED"/>
    <property type="match status" value="1"/>
</dbReference>
<dbReference type="SUPFAM" id="SSF55874">
    <property type="entry name" value="ATPase domain of HSP90 chaperone/DNA topoisomerase II/histidine kinase"/>
    <property type="match status" value="1"/>
</dbReference>
<feature type="compositionally biased region" description="Polar residues" evidence="2">
    <location>
        <begin position="1"/>
        <end position="11"/>
    </location>
</feature>
<evidence type="ECO:0000313" key="5">
    <source>
        <dbReference type="Proteomes" id="UP001354709"/>
    </source>
</evidence>
<keyword evidence="5" id="KW-1185">Reference proteome</keyword>
<dbReference type="EMBL" id="JAZBJO010000006">
    <property type="protein sequence ID" value="MEE4593018.1"/>
    <property type="molecule type" value="Genomic_DNA"/>
</dbReference>
<gene>
    <name evidence="4" type="ORF">V2J94_14145</name>
</gene>
<protein>
    <submittedName>
        <fullName evidence="4">ATP-binding protein</fullName>
    </submittedName>
</protein>
<dbReference type="CDD" id="cd16936">
    <property type="entry name" value="HATPase_RsbW-like"/>
    <property type="match status" value="1"/>
</dbReference>
<feature type="domain" description="Histidine kinase/HSP90-like ATPase" evidence="3">
    <location>
        <begin position="43"/>
        <end position="155"/>
    </location>
</feature>
<comment type="caution">
    <text evidence="4">The sequence shown here is derived from an EMBL/GenBank/DDBJ whole genome shotgun (WGS) entry which is preliminary data.</text>
</comment>
<feature type="region of interest" description="Disordered" evidence="2">
    <location>
        <begin position="1"/>
        <end position="32"/>
    </location>
</feature>
<sequence>MTVNPAGTATTVPLPPPNSPPSRRHTGSPDLHTTPQELVLRLATDPAAVGRARHAATGALRGWGVPADTVDDIVLMVDELVTNAIEHATGPVWLRLRLRRGCCVICKVGDGCHEAPQLRHSDPDAENGRGLFLVAALADAFGARITRTGKVIWFRRRVRDGGIPAPRTASPIDY</sequence>
<dbReference type="Pfam" id="PF13581">
    <property type="entry name" value="HATPase_c_2"/>
    <property type="match status" value="1"/>
</dbReference>
<dbReference type="GO" id="GO:0005524">
    <property type="term" value="F:ATP binding"/>
    <property type="evidence" value="ECO:0007669"/>
    <property type="project" value="UniProtKB-KW"/>
</dbReference>
<proteinExistence type="predicted"/>
<dbReference type="InterPro" id="IPR003594">
    <property type="entry name" value="HATPase_dom"/>
</dbReference>
<keyword evidence="1" id="KW-0723">Serine/threonine-protein kinase</keyword>
<evidence type="ECO:0000313" key="4">
    <source>
        <dbReference type="EMBL" id="MEE4593018.1"/>
    </source>
</evidence>
<dbReference type="Gene3D" id="3.30.565.10">
    <property type="entry name" value="Histidine kinase-like ATPase, C-terminal domain"/>
    <property type="match status" value="1"/>
</dbReference>
<dbReference type="InterPro" id="IPR050267">
    <property type="entry name" value="Anti-sigma-factor_SerPK"/>
</dbReference>
<keyword evidence="1" id="KW-0418">Kinase</keyword>
<keyword evidence="1" id="KW-0808">Transferase</keyword>
<dbReference type="InterPro" id="IPR036890">
    <property type="entry name" value="HATPase_C_sf"/>
</dbReference>
<name>A0ABU7PVZ4_9ACTN</name>
<keyword evidence="4" id="KW-0067">ATP-binding</keyword>
<reference evidence="4 5" key="1">
    <citation type="submission" date="2023-11" db="EMBL/GenBank/DDBJ databases">
        <title>30 novel species of actinomycetes from the DSMZ collection.</title>
        <authorList>
            <person name="Nouioui I."/>
        </authorList>
    </citation>
    <scope>NUCLEOTIDE SEQUENCE [LARGE SCALE GENOMIC DNA]</scope>
    <source>
        <strain evidence="4 5">DSM 41524</strain>
    </source>
</reference>
<dbReference type="Proteomes" id="UP001354709">
    <property type="component" value="Unassembled WGS sequence"/>
</dbReference>
<accession>A0ABU7PVZ4</accession>